<name>A0A4S3KRJ8_9GAMM</name>
<dbReference type="AlphaFoldDB" id="A0A4S3KRJ8"/>
<keyword evidence="2" id="KW-1185">Reference proteome</keyword>
<sequence length="235" mass="25362">MAEGDLVDQLRTYALTAGSTGWRIYWDVYGPRTPHPHPDGRMALMQDVPPGNVGRGGLFLATTTDGAAWETLLRDLQPRNGQIYLPRAALIGRSLVQLRARVDVPLVDLTWPARRNLFVDRDATSQADVNALWKLILESPDHTQSHHAAAELAVLATDLGLSFAGATWLSAQDQGAKVHLLYAPPYDPAGWDVVGDPIALPSPAGVAAMRHAAEAAHMTLVLTGSTRLPSEDDDP</sequence>
<evidence type="ECO:0000313" key="2">
    <source>
        <dbReference type="Proteomes" id="UP000307749"/>
    </source>
</evidence>
<dbReference type="EMBL" id="MWQO01000008">
    <property type="protein sequence ID" value="THD11669.1"/>
    <property type="molecule type" value="Genomic_DNA"/>
</dbReference>
<protein>
    <recommendedName>
        <fullName evidence="3">RES domain-containing protein</fullName>
    </recommendedName>
</protein>
<evidence type="ECO:0000313" key="1">
    <source>
        <dbReference type="EMBL" id="THD11669.1"/>
    </source>
</evidence>
<organism evidence="1 2">
    <name type="scientific">Metallibacterium scheffleri</name>
    <dbReference type="NCBI Taxonomy" id="993689"/>
    <lineage>
        <taxon>Bacteria</taxon>
        <taxon>Pseudomonadati</taxon>
        <taxon>Pseudomonadota</taxon>
        <taxon>Gammaproteobacteria</taxon>
        <taxon>Lysobacterales</taxon>
        <taxon>Rhodanobacteraceae</taxon>
        <taxon>Metallibacterium</taxon>
    </lineage>
</organism>
<evidence type="ECO:0008006" key="3">
    <source>
        <dbReference type="Google" id="ProtNLM"/>
    </source>
</evidence>
<dbReference type="STRING" id="993689.GCA_002077135_00304"/>
<comment type="caution">
    <text evidence="1">The sequence shown here is derived from an EMBL/GenBank/DDBJ whole genome shotgun (WGS) entry which is preliminary data.</text>
</comment>
<proteinExistence type="predicted"/>
<accession>A0A4S3KRJ8</accession>
<dbReference type="Proteomes" id="UP000307749">
    <property type="component" value="Unassembled WGS sequence"/>
</dbReference>
<gene>
    <name evidence="1" type="ORF">B1806_02740</name>
</gene>
<reference evidence="1 2" key="1">
    <citation type="submission" date="2017-02" db="EMBL/GenBank/DDBJ databases">
        <title>Whole genome sequencing of Metallibacterium scheffleri DSM 24874 (T).</title>
        <authorList>
            <person name="Kumar S."/>
            <person name="Patil P."/>
            <person name="Patil P.B."/>
        </authorList>
    </citation>
    <scope>NUCLEOTIDE SEQUENCE [LARGE SCALE GENOMIC DNA]</scope>
    <source>
        <strain evidence="1 2">DSM 24874</strain>
    </source>
</reference>
<dbReference type="RefSeq" id="WP_081130338.1">
    <property type="nucleotide sequence ID" value="NZ_LDOS01000005.1"/>
</dbReference>